<keyword evidence="3" id="KW-0378">Hydrolase</keyword>
<feature type="signal peptide" evidence="1">
    <location>
        <begin position="1"/>
        <end position="19"/>
    </location>
</feature>
<feature type="chain" id="PRO_5045291362" evidence="1">
    <location>
        <begin position="20"/>
        <end position="186"/>
    </location>
</feature>
<protein>
    <submittedName>
        <fullName evidence="3">D-Ala-D-Ala carboxypeptidase family metallohydrolase</fullName>
    </submittedName>
</protein>
<dbReference type="EMBL" id="JAKZHW010000002">
    <property type="protein sequence ID" value="MCH8617294.1"/>
    <property type="molecule type" value="Genomic_DNA"/>
</dbReference>
<proteinExistence type="predicted"/>
<dbReference type="GO" id="GO:0004180">
    <property type="term" value="F:carboxypeptidase activity"/>
    <property type="evidence" value="ECO:0007669"/>
    <property type="project" value="UniProtKB-KW"/>
</dbReference>
<organism evidence="3 4">
    <name type="scientific">Sphingomonas telluris</name>
    <dbReference type="NCBI Taxonomy" id="2907998"/>
    <lineage>
        <taxon>Bacteria</taxon>
        <taxon>Pseudomonadati</taxon>
        <taxon>Pseudomonadota</taxon>
        <taxon>Alphaproteobacteria</taxon>
        <taxon>Sphingomonadales</taxon>
        <taxon>Sphingomonadaceae</taxon>
        <taxon>Sphingomonas</taxon>
    </lineage>
</organism>
<dbReference type="InterPro" id="IPR009045">
    <property type="entry name" value="Zn_M74/Hedgehog-like"/>
</dbReference>
<dbReference type="InterPro" id="IPR013230">
    <property type="entry name" value="Peptidase_M15A_C"/>
</dbReference>
<keyword evidence="3" id="KW-0645">Protease</keyword>
<dbReference type="Gene3D" id="3.30.1380.10">
    <property type="match status" value="1"/>
</dbReference>
<evidence type="ECO:0000313" key="3">
    <source>
        <dbReference type="EMBL" id="MCH8617294.1"/>
    </source>
</evidence>
<name>A0ABS9VQN2_9SPHN</name>
<evidence type="ECO:0000259" key="2">
    <source>
        <dbReference type="Pfam" id="PF08291"/>
    </source>
</evidence>
<accession>A0ABS9VQN2</accession>
<keyword evidence="1" id="KW-0732">Signal</keyword>
<dbReference type="SUPFAM" id="SSF55166">
    <property type="entry name" value="Hedgehog/DD-peptidase"/>
    <property type="match status" value="1"/>
</dbReference>
<sequence>MTRFAIGLVLVMGASAANAQATDFGIRTVDGRRAVVEVAVHQKAGTMDSATVQAAVAREPAGSSASWAPIGGSGNLSSAARLGDNWGRVTSTLRSPAHNRAVGGVPNSYHLRGRAIDIARRPGVTHAMIAAAFRNAGYRLVESLDEGDHSHFAFAWGGGSRTIAALPDKRELTQWGVVTVSSALLR</sequence>
<keyword evidence="4" id="KW-1185">Reference proteome</keyword>
<keyword evidence="3" id="KW-0121">Carboxypeptidase</keyword>
<dbReference type="Pfam" id="PF08291">
    <property type="entry name" value="Peptidase_M15_3"/>
    <property type="match status" value="1"/>
</dbReference>
<evidence type="ECO:0000256" key="1">
    <source>
        <dbReference type="SAM" id="SignalP"/>
    </source>
</evidence>
<reference evidence="3 4" key="1">
    <citation type="submission" date="2022-03" db="EMBL/GenBank/DDBJ databases">
        <authorList>
            <person name="Jo J.-H."/>
            <person name="Im W.-T."/>
        </authorList>
    </citation>
    <scope>NUCLEOTIDE SEQUENCE [LARGE SCALE GENOMIC DNA]</scope>
    <source>
        <strain evidence="3 4">SM33</strain>
    </source>
</reference>
<comment type="caution">
    <text evidence="3">The sequence shown here is derived from an EMBL/GenBank/DDBJ whole genome shotgun (WGS) entry which is preliminary data.</text>
</comment>
<feature type="domain" description="Peptidase M15A C-terminal" evidence="2">
    <location>
        <begin position="89"/>
        <end position="149"/>
    </location>
</feature>
<dbReference type="RefSeq" id="WP_241448158.1">
    <property type="nucleotide sequence ID" value="NZ_JAKZHW010000002.1"/>
</dbReference>
<gene>
    <name evidence="3" type="ORF">LZ016_14445</name>
</gene>
<dbReference type="Proteomes" id="UP001203058">
    <property type="component" value="Unassembled WGS sequence"/>
</dbReference>
<evidence type="ECO:0000313" key="4">
    <source>
        <dbReference type="Proteomes" id="UP001203058"/>
    </source>
</evidence>